<dbReference type="PANTHER" id="PTHR33931:SF5">
    <property type="entry name" value="UPF0299 MEMBRANE PROTEIN YOHJ"/>
    <property type="match status" value="1"/>
</dbReference>
<dbReference type="EMBL" id="PHHA01000002">
    <property type="protein sequence ID" value="PJG86564.1"/>
    <property type="molecule type" value="Genomic_DNA"/>
</dbReference>
<evidence type="ECO:0000256" key="3">
    <source>
        <dbReference type="ARBA" id="ARBA00022692"/>
    </source>
</evidence>
<dbReference type="InterPro" id="IPR005538">
    <property type="entry name" value="LrgA/CidA"/>
</dbReference>
<dbReference type="Pfam" id="PF03788">
    <property type="entry name" value="LrgA"/>
    <property type="match status" value="1"/>
</dbReference>
<feature type="transmembrane region" description="Helical" evidence="6">
    <location>
        <begin position="94"/>
        <end position="116"/>
    </location>
</feature>
<evidence type="ECO:0000256" key="2">
    <source>
        <dbReference type="ARBA" id="ARBA00022475"/>
    </source>
</evidence>
<feature type="transmembrane region" description="Helical" evidence="6">
    <location>
        <begin position="28"/>
        <end position="52"/>
    </location>
</feature>
<proteinExistence type="predicted"/>
<evidence type="ECO:0000256" key="4">
    <source>
        <dbReference type="ARBA" id="ARBA00022989"/>
    </source>
</evidence>
<dbReference type="Proteomes" id="UP000229329">
    <property type="component" value="Unassembled WGS sequence"/>
</dbReference>
<keyword evidence="8" id="KW-1185">Reference proteome</keyword>
<evidence type="ECO:0000313" key="8">
    <source>
        <dbReference type="Proteomes" id="UP000229329"/>
    </source>
</evidence>
<feature type="transmembrane region" description="Helical" evidence="6">
    <location>
        <begin position="64"/>
        <end position="82"/>
    </location>
</feature>
<organism evidence="7 8">
    <name type="scientific">Conservatibacter flavescens</name>
    <dbReference type="NCBI Taxonomy" id="28161"/>
    <lineage>
        <taxon>Bacteria</taxon>
        <taxon>Pseudomonadati</taxon>
        <taxon>Pseudomonadota</taxon>
        <taxon>Gammaproteobacteria</taxon>
        <taxon>Pasteurellales</taxon>
        <taxon>Pasteurellaceae</taxon>
        <taxon>Conservatibacter</taxon>
    </lineage>
</organism>
<keyword evidence="5 6" id="KW-0472">Membrane</keyword>
<dbReference type="OrthoDB" id="385012at2"/>
<accession>A0A2M8S610</accession>
<keyword evidence="3 6" id="KW-0812">Transmembrane</keyword>
<dbReference type="PANTHER" id="PTHR33931">
    <property type="entry name" value="HOLIN-LIKE PROTEIN CIDA-RELATED"/>
    <property type="match status" value="1"/>
</dbReference>
<evidence type="ECO:0000256" key="6">
    <source>
        <dbReference type="SAM" id="Phobius"/>
    </source>
</evidence>
<evidence type="ECO:0000256" key="5">
    <source>
        <dbReference type="ARBA" id="ARBA00023136"/>
    </source>
</evidence>
<evidence type="ECO:0000256" key="1">
    <source>
        <dbReference type="ARBA" id="ARBA00004651"/>
    </source>
</evidence>
<protein>
    <submittedName>
        <fullName evidence="7">Uncharacterized protein</fullName>
    </submittedName>
</protein>
<comment type="caution">
    <text evidence="7">The sequence shown here is derived from an EMBL/GenBank/DDBJ whole genome shotgun (WGS) entry which is preliminary data.</text>
</comment>
<keyword evidence="2" id="KW-1003">Cell membrane</keyword>
<name>A0A2M8S610_9PAST</name>
<feature type="transmembrane region" description="Helical" evidence="6">
    <location>
        <begin position="5"/>
        <end position="22"/>
    </location>
</feature>
<dbReference type="NCBIfam" id="NF002494">
    <property type="entry name" value="PRK01821.1"/>
    <property type="match status" value="1"/>
</dbReference>
<gene>
    <name evidence="7" type="ORF">CVP05_01795</name>
</gene>
<dbReference type="GO" id="GO:0005886">
    <property type="term" value="C:plasma membrane"/>
    <property type="evidence" value="ECO:0007669"/>
    <property type="project" value="UniProtKB-SubCell"/>
</dbReference>
<sequence>MIKYVFNLCRSIVILYVMLWLGERVETWLPIGVPASIWGLLFLFLGLVLQLIKVRWIQVGANLFIRYMALLFIPICVGIIQYTDLLVEQGKSLLIPNIVSTLTTLILFALLSDYVFSRRGYQRVKKRTNLKKNG</sequence>
<comment type="subcellular location">
    <subcellularLocation>
        <location evidence="1">Cell membrane</location>
        <topology evidence="1">Multi-pass membrane protein</topology>
    </subcellularLocation>
</comment>
<evidence type="ECO:0000313" key="7">
    <source>
        <dbReference type="EMBL" id="PJG86564.1"/>
    </source>
</evidence>
<dbReference type="RefSeq" id="WP_100287839.1">
    <property type="nucleotide sequence ID" value="NZ_PHHA01000002.1"/>
</dbReference>
<dbReference type="AlphaFoldDB" id="A0A2M8S610"/>
<reference evidence="7 8" key="1">
    <citation type="submission" date="2017-11" db="EMBL/GenBank/DDBJ databases">
        <title>Reclassification of Bisgaard taxon 7 as Conservatibacter flavescens gen. nov., sp. nov.</title>
        <authorList>
            <person name="Christensen H."/>
        </authorList>
    </citation>
    <scope>NUCLEOTIDE SEQUENCE [LARGE SCALE GENOMIC DNA]</scope>
    <source>
        <strain evidence="7 8">7_4</strain>
    </source>
</reference>
<keyword evidence="4 6" id="KW-1133">Transmembrane helix</keyword>